<feature type="domain" description="Dihydroorotate dehydrogenase catalytic" evidence="5">
    <location>
        <begin position="271"/>
        <end position="549"/>
    </location>
</feature>
<dbReference type="GO" id="GO:0035241">
    <property type="term" value="F:protein-arginine omega-N monomethyltransferase activity"/>
    <property type="evidence" value="ECO:0007669"/>
    <property type="project" value="TreeGrafter"/>
</dbReference>
<dbReference type="GO" id="GO:0005737">
    <property type="term" value="C:cytoplasm"/>
    <property type="evidence" value="ECO:0007669"/>
    <property type="project" value="InterPro"/>
</dbReference>
<dbReference type="InterPro" id="IPR033886">
    <property type="entry name" value="DHOD_1A"/>
</dbReference>
<dbReference type="InterPro" id="IPR013785">
    <property type="entry name" value="Aldolase_TIM"/>
</dbReference>
<reference evidence="6" key="1">
    <citation type="journal article" date="2023" name="Mol. Phylogenet. Evol.">
        <title>Genome-scale phylogeny and comparative genomics of the fungal order Sordariales.</title>
        <authorList>
            <person name="Hensen N."/>
            <person name="Bonometti L."/>
            <person name="Westerberg I."/>
            <person name="Brannstrom I.O."/>
            <person name="Guillou S."/>
            <person name="Cros-Aarteil S."/>
            <person name="Calhoun S."/>
            <person name="Haridas S."/>
            <person name="Kuo A."/>
            <person name="Mondo S."/>
            <person name="Pangilinan J."/>
            <person name="Riley R."/>
            <person name="LaButti K."/>
            <person name="Andreopoulos B."/>
            <person name="Lipzen A."/>
            <person name="Chen C."/>
            <person name="Yan M."/>
            <person name="Daum C."/>
            <person name="Ng V."/>
            <person name="Clum A."/>
            <person name="Steindorff A."/>
            <person name="Ohm R.A."/>
            <person name="Martin F."/>
            <person name="Silar P."/>
            <person name="Natvig D.O."/>
            <person name="Lalanne C."/>
            <person name="Gautier V."/>
            <person name="Ament-Velasquez S.L."/>
            <person name="Kruys A."/>
            <person name="Hutchinson M.I."/>
            <person name="Powell A.J."/>
            <person name="Barry K."/>
            <person name="Miller A.N."/>
            <person name="Grigoriev I.V."/>
            <person name="Debuchy R."/>
            <person name="Gladieux P."/>
            <person name="Hiltunen Thoren M."/>
            <person name="Johannesson H."/>
        </authorList>
    </citation>
    <scope>NUCLEOTIDE SEQUENCE</scope>
    <source>
        <strain evidence="6">CBS 626.80</strain>
    </source>
</reference>
<dbReference type="InterPro" id="IPR007364">
    <property type="entry name" value="SFM1-like"/>
</dbReference>
<proteinExistence type="inferred from homology"/>
<evidence type="ECO:0000256" key="3">
    <source>
        <dbReference type="ARBA" id="ARBA00022490"/>
    </source>
</evidence>
<comment type="caution">
    <text evidence="6">The sequence shown here is derived from an EMBL/GenBank/DDBJ whole genome shotgun (WGS) entry which is preliminary data.</text>
</comment>
<dbReference type="Pfam" id="PF01180">
    <property type="entry name" value="DHO_dh"/>
    <property type="match status" value="1"/>
</dbReference>
<dbReference type="GO" id="GO:0004152">
    <property type="term" value="F:dihydroorotate dehydrogenase activity"/>
    <property type="evidence" value="ECO:0007669"/>
    <property type="project" value="InterPro"/>
</dbReference>
<evidence type="ECO:0000313" key="6">
    <source>
        <dbReference type="EMBL" id="KAK3957036.1"/>
    </source>
</evidence>
<dbReference type="Gene3D" id="3.20.20.70">
    <property type="entry name" value="Aldolase class I"/>
    <property type="match status" value="1"/>
</dbReference>
<evidence type="ECO:0000256" key="2">
    <source>
        <dbReference type="ARBA" id="ARBA00021374"/>
    </source>
</evidence>
<dbReference type="Proteomes" id="UP001303222">
    <property type="component" value="Unassembled WGS sequence"/>
</dbReference>
<evidence type="ECO:0000313" key="7">
    <source>
        <dbReference type="Proteomes" id="UP001303222"/>
    </source>
</evidence>
<dbReference type="PANTHER" id="PTHR35517:SF1">
    <property type="entry name" value="PROTEIN ARGININE N-METHYLTRANSFERASE SFM1"/>
    <property type="match status" value="1"/>
</dbReference>
<reference evidence="6" key="2">
    <citation type="submission" date="2023-06" db="EMBL/GenBank/DDBJ databases">
        <authorList>
            <consortium name="Lawrence Berkeley National Laboratory"/>
            <person name="Mondo S.J."/>
            <person name="Hensen N."/>
            <person name="Bonometti L."/>
            <person name="Westerberg I."/>
            <person name="Brannstrom I.O."/>
            <person name="Guillou S."/>
            <person name="Cros-Aarteil S."/>
            <person name="Calhoun S."/>
            <person name="Haridas S."/>
            <person name="Kuo A."/>
            <person name="Pangilinan J."/>
            <person name="Riley R."/>
            <person name="Labutti K."/>
            <person name="Andreopoulos B."/>
            <person name="Lipzen A."/>
            <person name="Chen C."/>
            <person name="Yanf M."/>
            <person name="Daum C."/>
            <person name="Ng V."/>
            <person name="Clum A."/>
            <person name="Steindorff A."/>
            <person name="Ohm R."/>
            <person name="Martin F."/>
            <person name="Silar P."/>
            <person name="Natvig D."/>
            <person name="Lalanne C."/>
            <person name="Gautier V."/>
            <person name="Ament-Velasquez S.L."/>
            <person name="Kruys A."/>
            <person name="Hutchinson M.I."/>
            <person name="Powell A.J."/>
            <person name="Barry K."/>
            <person name="Miller A.N."/>
            <person name="Grigoriev I.V."/>
            <person name="Debuchy R."/>
            <person name="Gladieux P."/>
            <person name="Thoren M.H."/>
            <person name="Johannesson H."/>
        </authorList>
    </citation>
    <scope>NUCLEOTIDE SEQUENCE</scope>
    <source>
        <strain evidence="6">CBS 626.80</strain>
    </source>
</reference>
<dbReference type="EMBL" id="MU859061">
    <property type="protein sequence ID" value="KAK3957036.1"/>
    <property type="molecule type" value="Genomic_DNA"/>
</dbReference>
<keyword evidence="4" id="KW-0560">Oxidoreductase</keyword>
<keyword evidence="3" id="KW-0963">Cytoplasm</keyword>
<keyword evidence="7" id="KW-1185">Reference proteome</keyword>
<dbReference type="CDD" id="cd18090">
    <property type="entry name" value="Arginine_MT_Sfm1"/>
    <property type="match status" value="1"/>
</dbReference>
<dbReference type="InterPro" id="IPR023359">
    <property type="entry name" value="Dihydro_DH_chainA_dom2"/>
</dbReference>
<dbReference type="Gene3D" id="2.30.26.10">
    <property type="entry name" value="Dihydroorotate Dehydrogenase A, chain A, domain 2"/>
    <property type="match status" value="1"/>
</dbReference>
<dbReference type="Pfam" id="PF04252">
    <property type="entry name" value="SFM1-like"/>
    <property type="match status" value="1"/>
</dbReference>
<protein>
    <recommendedName>
        <fullName evidence="2">Dihydroorotate dehydrogenase (fumarate)</fullName>
    </recommendedName>
</protein>
<dbReference type="AlphaFoldDB" id="A0AAN6SL35"/>
<dbReference type="SUPFAM" id="SSF51395">
    <property type="entry name" value="FMN-linked oxidoreductases"/>
    <property type="match status" value="1"/>
</dbReference>
<organism evidence="6 7">
    <name type="scientific">Pseudoneurospora amorphoporcata</name>
    <dbReference type="NCBI Taxonomy" id="241081"/>
    <lineage>
        <taxon>Eukaryota</taxon>
        <taxon>Fungi</taxon>
        <taxon>Dikarya</taxon>
        <taxon>Ascomycota</taxon>
        <taxon>Pezizomycotina</taxon>
        <taxon>Sordariomycetes</taxon>
        <taxon>Sordariomycetidae</taxon>
        <taxon>Sordariales</taxon>
        <taxon>Sordariaceae</taxon>
        <taxon>Pseudoneurospora</taxon>
    </lineage>
</organism>
<evidence type="ECO:0000256" key="4">
    <source>
        <dbReference type="ARBA" id="ARBA00023002"/>
    </source>
</evidence>
<comment type="similarity">
    <text evidence="1">Belongs to the dihydroorotate dehydrogenase family. Type 1 subfamily.</text>
</comment>
<dbReference type="GO" id="GO:0006221">
    <property type="term" value="P:pyrimidine nucleotide biosynthetic process"/>
    <property type="evidence" value="ECO:0007669"/>
    <property type="project" value="InterPro"/>
</dbReference>
<dbReference type="CDD" id="cd04741">
    <property type="entry name" value="DHOD_1A_like"/>
    <property type="match status" value="1"/>
</dbReference>
<accession>A0AAN6SL35</accession>
<dbReference type="InterPro" id="IPR005720">
    <property type="entry name" value="Dihydroorotate_DH_cat"/>
</dbReference>
<evidence type="ECO:0000256" key="1">
    <source>
        <dbReference type="ARBA" id="ARBA00008008"/>
    </source>
</evidence>
<evidence type="ECO:0000259" key="5">
    <source>
        <dbReference type="Pfam" id="PF01180"/>
    </source>
</evidence>
<name>A0AAN6SL35_9PEZI</name>
<dbReference type="PANTHER" id="PTHR35517">
    <property type="entry name" value="PROTEIN ARGININE N-METHYLTRANSFERASE SFM1"/>
    <property type="match status" value="1"/>
</dbReference>
<gene>
    <name evidence="6" type="ORF">QBC32DRAFT_366428</name>
</gene>
<sequence length="553" mass="60108">MAATTKKTYIVEHLDEELGPWSELEYLAIAKESQEIGSEFHLTSLPLGFKVPEALAAVPGFKAENRGVEDIYAANKSRVCLLDPAAKKDLSPADGETFDVFLFGGILGDDPPRDRTSELRKKGFEGRRLGPVQMTTDTAVRVTRLVVEGKTPVDKIPYVDHPELKFSEHESTQMPFRYVTDKEGKPIMPEASPYRKQPPKMEHPKLNIHPPLINTPCPAATTFHDLLALWECPSTGAITTRTSLISGFPHDDDENLYIFYDSTSHAASSSTNPSPSQSTSTQNATLNTLGYSPLPLSTYLSYVSTIATSHSRLNTRPKTIIISVTGSSNDVADCYMRIARLQSEILCVSLKDQKVPVPLAMEINLSCPNIPHHPPPAYSREALTEYLESLTGAIQGAEKENLPRIPVGLKTPPYTYETQFLGLMEALEASMSSAEEGCPISFITATNTLGSCLAFADGTVALPSDLGTGGLAGAPLHPLALGNVRTLRKMLNDREEKLGYRVQVIGVGGVMDTAGYRRMRMMGADVVGLASGLLLKGTEVFGEIERGLGKDGW</sequence>